<gene>
    <name evidence="1" type="ORF">TSIB3V08_LOCUS2552</name>
</gene>
<evidence type="ECO:0000313" key="1">
    <source>
        <dbReference type="EMBL" id="CAD7258314.1"/>
    </source>
</evidence>
<protein>
    <submittedName>
        <fullName evidence="1">Uncharacterized protein</fullName>
    </submittedName>
</protein>
<reference evidence="1" key="1">
    <citation type="submission" date="2020-11" db="EMBL/GenBank/DDBJ databases">
        <authorList>
            <person name="Tran Van P."/>
        </authorList>
    </citation>
    <scope>NUCLEOTIDE SEQUENCE</scope>
</reference>
<accession>A0A7R9FXQ1</accession>
<dbReference type="AlphaFoldDB" id="A0A7R9FXQ1"/>
<dbReference type="EMBL" id="OC000786">
    <property type="protein sequence ID" value="CAD7258314.1"/>
    <property type="molecule type" value="Genomic_DNA"/>
</dbReference>
<name>A0A7R9FXQ1_TIMSH</name>
<proteinExistence type="predicted"/>
<sequence length="77" mass="8620">MLLTKPETGHIANWLDPSHIGQLVQSNSEMITSTWPLSNALVDLTGRPDGGVLKLDRTRYRHDPYARYTGTSVKLPM</sequence>
<organism evidence="1">
    <name type="scientific">Timema shepardi</name>
    <name type="common">Walking stick</name>
    <dbReference type="NCBI Taxonomy" id="629360"/>
    <lineage>
        <taxon>Eukaryota</taxon>
        <taxon>Metazoa</taxon>
        <taxon>Ecdysozoa</taxon>
        <taxon>Arthropoda</taxon>
        <taxon>Hexapoda</taxon>
        <taxon>Insecta</taxon>
        <taxon>Pterygota</taxon>
        <taxon>Neoptera</taxon>
        <taxon>Polyneoptera</taxon>
        <taxon>Phasmatodea</taxon>
        <taxon>Timematodea</taxon>
        <taxon>Timematoidea</taxon>
        <taxon>Timematidae</taxon>
        <taxon>Timema</taxon>
    </lineage>
</organism>